<dbReference type="EMBL" id="CP045891">
    <property type="protein sequence ID" value="QQP58520.1"/>
    <property type="molecule type" value="Genomic_DNA"/>
</dbReference>
<dbReference type="GO" id="GO:0003676">
    <property type="term" value="F:nucleic acid binding"/>
    <property type="evidence" value="ECO:0007669"/>
    <property type="project" value="InterPro"/>
</dbReference>
<reference evidence="2" key="1">
    <citation type="submission" date="2021-01" db="EMBL/GenBank/DDBJ databases">
        <title>Caligus Genome Assembly.</title>
        <authorList>
            <person name="Gallardo-Escarate C."/>
        </authorList>
    </citation>
    <scope>NUCLEOTIDE SEQUENCE [LARGE SCALE GENOMIC DNA]</scope>
</reference>
<evidence type="ECO:0000313" key="1">
    <source>
        <dbReference type="EMBL" id="QQP58520.1"/>
    </source>
</evidence>
<sequence>MSITGAMRSTPTATMEILCGLMPLHLYVMERACMMRLRTRKENPLKWFDHLRRGHLQYLDRYIRRNDIPTPPPRVPFWSGTVRYAVQKTWCIKEFDLVGYTDGSRINNQTGAGWALTKGDTVLDQGTLKLDETNTVFQAEVEAIKNLLFIFMEIN</sequence>
<gene>
    <name evidence="1" type="ORF">FKW44_003872</name>
</gene>
<accession>A0A7T8QXA6</accession>
<keyword evidence="2" id="KW-1185">Reference proteome</keyword>
<dbReference type="OrthoDB" id="5419617at2759"/>
<dbReference type="Proteomes" id="UP000595437">
    <property type="component" value="Chromosome 2"/>
</dbReference>
<dbReference type="Gene3D" id="3.30.420.10">
    <property type="entry name" value="Ribonuclease H-like superfamily/Ribonuclease H"/>
    <property type="match status" value="1"/>
</dbReference>
<dbReference type="AlphaFoldDB" id="A0A7T8QXA6"/>
<evidence type="ECO:0000313" key="2">
    <source>
        <dbReference type="Proteomes" id="UP000595437"/>
    </source>
</evidence>
<name>A0A7T8QXA6_CALRO</name>
<protein>
    <submittedName>
        <fullName evidence="1">Polyprotein</fullName>
    </submittedName>
</protein>
<proteinExistence type="predicted"/>
<dbReference type="InterPro" id="IPR036397">
    <property type="entry name" value="RNaseH_sf"/>
</dbReference>
<organism evidence="1 2">
    <name type="scientific">Caligus rogercresseyi</name>
    <name type="common">Sea louse</name>
    <dbReference type="NCBI Taxonomy" id="217165"/>
    <lineage>
        <taxon>Eukaryota</taxon>
        <taxon>Metazoa</taxon>
        <taxon>Ecdysozoa</taxon>
        <taxon>Arthropoda</taxon>
        <taxon>Crustacea</taxon>
        <taxon>Multicrustacea</taxon>
        <taxon>Hexanauplia</taxon>
        <taxon>Copepoda</taxon>
        <taxon>Siphonostomatoida</taxon>
        <taxon>Caligidae</taxon>
        <taxon>Caligus</taxon>
    </lineage>
</organism>